<dbReference type="InterPro" id="IPR022953">
    <property type="entry name" value="ATP_PFK"/>
</dbReference>
<dbReference type="InterPro" id="IPR015912">
    <property type="entry name" value="Phosphofructokinase_CS"/>
</dbReference>
<protein>
    <recommendedName>
        <fullName evidence="12">6-phosphofructokinase type C</fullName>
    </recommendedName>
    <alternativeName>
        <fullName evidence="13">Phosphofructo-1-kinase isozyme C</fullName>
    </alternativeName>
</protein>
<proteinExistence type="predicted"/>
<dbReference type="PRINTS" id="PR00476">
    <property type="entry name" value="PHFRCTKINASE"/>
</dbReference>
<dbReference type="GO" id="GO:0006002">
    <property type="term" value="P:fructose 6-phosphate metabolic process"/>
    <property type="evidence" value="ECO:0007669"/>
    <property type="project" value="InterPro"/>
</dbReference>
<evidence type="ECO:0000259" key="15">
    <source>
        <dbReference type="Pfam" id="PF00365"/>
    </source>
</evidence>
<dbReference type="Proteomes" id="UP000515202">
    <property type="component" value="Unplaced"/>
</dbReference>
<gene>
    <name evidence="17" type="primary">PFKP</name>
</gene>
<evidence type="ECO:0000256" key="3">
    <source>
        <dbReference type="ARBA" id="ARBA00022490"/>
    </source>
</evidence>
<comment type="cofactor">
    <cofactor evidence="1">
        <name>Mg(2+)</name>
        <dbReference type="ChEBI" id="CHEBI:18420"/>
    </cofactor>
</comment>
<evidence type="ECO:0000256" key="2">
    <source>
        <dbReference type="ARBA" id="ARBA00004679"/>
    </source>
</evidence>
<dbReference type="GO" id="GO:0005945">
    <property type="term" value="C:6-phosphofructokinase complex"/>
    <property type="evidence" value="ECO:0007669"/>
    <property type="project" value="TreeGrafter"/>
</dbReference>
<accession>A0A6P6CZ00</accession>
<keyword evidence="16" id="KW-1185">Reference proteome</keyword>
<dbReference type="PANTHER" id="PTHR13697">
    <property type="entry name" value="PHOSPHOFRUCTOKINASE"/>
    <property type="match status" value="1"/>
</dbReference>
<evidence type="ECO:0000256" key="7">
    <source>
        <dbReference type="ARBA" id="ARBA00022741"/>
    </source>
</evidence>
<dbReference type="FunFam" id="3.40.50.450:FF:000064">
    <property type="entry name" value="Phosphofructokinase, platelet b"/>
    <property type="match status" value="1"/>
</dbReference>
<dbReference type="GO" id="GO:0016020">
    <property type="term" value="C:membrane"/>
    <property type="evidence" value="ECO:0007669"/>
    <property type="project" value="TreeGrafter"/>
</dbReference>
<dbReference type="KEGG" id="pvp:105299190"/>
<keyword evidence="6" id="KW-0479">Metal-binding</keyword>
<dbReference type="GO" id="GO:0048029">
    <property type="term" value="F:monosaccharide binding"/>
    <property type="evidence" value="ECO:0007669"/>
    <property type="project" value="TreeGrafter"/>
</dbReference>
<dbReference type="FunFam" id="3.40.50.460:FF:000001">
    <property type="entry name" value="ATP-dependent 6-phosphofructokinase"/>
    <property type="match status" value="1"/>
</dbReference>
<evidence type="ECO:0000313" key="16">
    <source>
        <dbReference type="Proteomes" id="UP000515202"/>
    </source>
</evidence>
<sequence>MDRDNVPTTPKASFRKFLEHLSGAGKAIGVLTSGGDAQGMNAAVRAVVRMGIYVGAKVYFIYEFLRNLHTVFHHGCTSLHWEETRQVSFLFQGGTIIGSARCKAFRTREGRLSAACNLVQRGITNLCVIGGDGSLTGANIFREEWSGLLEELARNGLSPRPCALPSCPPLGPPSPSHAPPVNCHRSVRGVPRLTAETPRGLSEASAEVAVWALGTDSRPLPAFLHPLTQSTSPSFCTIVKNRARKKRLNIIIVAEGAIDNQNKPITSEQIKELVVKQLGYDTRVTILGHVQRGGTPSAFDRILASRMGVEAVVALLQATPETPACVVSLSGNQAVRLPLMECVQTTQDVQKAMDERRFKDAVQLRGRSFEDNLNIYKRLASKMPDSQIPKSSHNVGIINVGAPAAGMNAAVRSAVRVGISNGHKMFAIYDGFEGFARGQIKEIGWSDVGGWTGQGGSILGTKRTLPGKHLEQIAAQMHKHSLNALLIVGGFEAYLGLLELSAAREQHEELCVPVVMVPATVSNNVPGSDFSIGADTALNTITDTCDRIKQSASGTKRRVFIIETMGGFCGYLANMGALAAGADAAYIFEEPFDIRDLQSNVEHLTQKMKTTIQRGLVLRNESCNENYTTDFIYQLYSEEGRGVFDCRKNVLGHMQQGGAPSPFDRNFGTKISARAMQWISTKLKEARGTGKRFVTDESICVLGISKRNFLFQPVAELKKETDFEHRIPREQWWLKLRPLMKILAKYKASFEVSDLGQLEHVPSHGYGEPAAI</sequence>
<evidence type="ECO:0000256" key="10">
    <source>
        <dbReference type="ARBA" id="ARBA00022842"/>
    </source>
</evidence>
<name>A0A6P6CZ00_PTEVA</name>
<evidence type="ECO:0000313" key="17">
    <source>
        <dbReference type="RefSeq" id="XP_023392744.1"/>
    </source>
</evidence>
<dbReference type="PROSITE" id="PS00433">
    <property type="entry name" value="PHOSPHOFRUCTOKINASE"/>
    <property type="match status" value="2"/>
</dbReference>
<dbReference type="Pfam" id="PF00365">
    <property type="entry name" value="PFK"/>
    <property type="match status" value="3"/>
</dbReference>
<dbReference type="Gene3D" id="3.40.50.450">
    <property type="match status" value="3"/>
</dbReference>
<dbReference type="GeneID" id="105299190"/>
<evidence type="ECO:0000256" key="6">
    <source>
        <dbReference type="ARBA" id="ARBA00022723"/>
    </source>
</evidence>
<comment type="pathway">
    <text evidence="2">Carbohydrate degradation; glycolysis; D-glyceraldehyde 3-phosphate and glycerone phosphate from D-glucose: step 3/4.</text>
</comment>
<dbReference type="PANTHER" id="PTHR13697:SF5">
    <property type="entry name" value="ATP-DEPENDENT 6-PHOSPHOFRUCTOKINASE, PLATELET TYPE"/>
    <property type="match status" value="1"/>
</dbReference>
<dbReference type="GO" id="GO:0005524">
    <property type="term" value="F:ATP binding"/>
    <property type="evidence" value="ECO:0007669"/>
    <property type="project" value="UniProtKB-KW"/>
</dbReference>
<evidence type="ECO:0000256" key="5">
    <source>
        <dbReference type="ARBA" id="ARBA00022679"/>
    </source>
</evidence>
<organism evidence="16 17">
    <name type="scientific">Pteropus vampyrus</name>
    <name type="common">Large flying fox</name>
    <dbReference type="NCBI Taxonomy" id="132908"/>
    <lineage>
        <taxon>Eukaryota</taxon>
        <taxon>Metazoa</taxon>
        <taxon>Chordata</taxon>
        <taxon>Craniata</taxon>
        <taxon>Vertebrata</taxon>
        <taxon>Euteleostomi</taxon>
        <taxon>Mammalia</taxon>
        <taxon>Eutheria</taxon>
        <taxon>Laurasiatheria</taxon>
        <taxon>Chiroptera</taxon>
        <taxon>Yinpterochiroptera</taxon>
        <taxon>Pteropodoidea</taxon>
        <taxon>Pteropodidae</taxon>
        <taxon>Pteropodinae</taxon>
        <taxon>Pteropus</taxon>
    </lineage>
</organism>
<dbReference type="GO" id="GO:0061621">
    <property type="term" value="P:canonical glycolysis"/>
    <property type="evidence" value="ECO:0007669"/>
    <property type="project" value="TreeGrafter"/>
</dbReference>
<keyword evidence="10" id="KW-0460">Magnesium</keyword>
<dbReference type="InterPro" id="IPR009161">
    <property type="entry name" value="6-Pfructokinase_euk"/>
</dbReference>
<evidence type="ECO:0000256" key="8">
    <source>
        <dbReference type="ARBA" id="ARBA00022777"/>
    </source>
</evidence>
<evidence type="ECO:0000256" key="12">
    <source>
        <dbReference type="ARBA" id="ARBA00041248"/>
    </source>
</evidence>
<dbReference type="GO" id="GO:0070095">
    <property type="term" value="F:fructose-6-phosphate binding"/>
    <property type="evidence" value="ECO:0007669"/>
    <property type="project" value="TreeGrafter"/>
</dbReference>
<feature type="domain" description="Phosphofructokinase" evidence="15">
    <location>
        <begin position="28"/>
        <end position="147"/>
    </location>
</feature>
<dbReference type="SUPFAM" id="SSF53784">
    <property type="entry name" value="Phosphofructokinase"/>
    <property type="match status" value="2"/>
</dbReference>
<comment type="catalytic activity">
    <reaction evidence="14">
        <text>beta-D-fructose 6-phosphate + ATP = beta-D-fructose 1,6-bisphosphate + ADP + H(+)</text>
        <dbReference type="Rhea" id="RHEA:16109"/>
        <dbReference type="ChEBI" id="CHEBI:15378"/>
        <dbReference type="ChEBI" id="CHEBI:30616"/>
        <dbReference type="ChEBI" id="CHEBI:32966"/>
        <dbReference type="ChEBI" id="CHEBI:57634"/>
        <dbReference type="ChEBI" id="CHEBI:456216"/>
        <dbReference type="EC" id="2.7.1.11"/>
    </reaction>
</comment>
<feature type="domain" description="Phosphofructokinase" evidence="15">
    <location>
        <begin position="233"/>
        <end position="314"/>
    </location>
</feature>
<evidence type="ECO:0000256" key="13">
    <source>
        <dbReference type="ARBA" id="ARBA00041363"/>
    </source>
</evidence>
<evidence type="ECO:0000256" key="9">
    <source>
        <dbReference type="ARBA" id="ARBA00022840"/>
    </source>
</evidence>
<feature type="domain" description="Phosphofructokinase" evidence="15">
    <location>
        <begin position="394"/>
        <end position="679"/>
    </location>
</feature>
<keyword evidence="8" id="KW-0418">Kinase</keyword>
<dbReference type="AlphaFoldDB" id="A0A6P6CZ00"/>
<dbReference type="InterPro" id="IPR035966">
    <property type="entry name" value="PKF_sf"/>
</dbReference>
<keyword evidence="7" id="KW-0547">Nucleotide-binding</keyword>
<dbReference type="RefSeq" id="XP_023392744.1">
    <property type="nucleotide sequence ID" value="XM_023536976.1"/>
</dbReference>
<dbReference type="Gene3D" id="3.40.50.460">
    <property type="entry name" value="Phosphofructokinase domain"/>
    <property type="match status" value="1"/>
</dbReference>
<reference evidence="17" key="1">
    <citation type="submission" date="2025-08" db="UniProtKB">
        <authorList>
            <consortium name="RefSeq"/>
        </authorList>
    </citation>
    <scope>IDENTIFICATION</scope>
    <source>
        <tissue evidence="17">Kidney</tissue>
    </source>
</reference>
<keyword evidence="3" id="KW-0963">Cytoplasm</keyword>
<evidence type="ECO:0000256" key="14">
    <source>
        <dbReference type="ARBA" id="ARBA00048070"/>
    </source>
</evidence>
<dbReference type="GO" id="GO:0030388">
    <property type="term" value="P:fructose 1,6-bisphosphate metabolic process"/>
    <property type="evidence" value="ECO:0007669"/>
    <property type="project" value="TreeGrafter"/>
</dbReference>
<dbReference type="InterPro" id="IPR000023">
    <property type="entry name" value="Phosphofructokinase_dom"/>
</dbReference>
<dbReference type="GO" id="GO:0003872">
    <property type="term" value="F:6-phosphofructokinase activity"/>
    <property type="evidence" value="ECO:0007669"/>
    <property type="project" value="UniProtKB-EC"/>
</dbReference>
<evidence type="ECO:0000256" key="1">
    <source>
        <dbReference type="ARBA" id="ARBA00001946"/>
    </source>
</evidence>
<keyword evidence="11" id="KW-0324">Glycolysis</keyword>
<dbReference type="OrthoDB" id="537915at2759"/>
<dbReference type="GO" id="GO:0042802">
    <property type="term" value="F:identical protein binding"/>
    <property type="evidence" value="ECO:0007669"/>
    <property type="project" value="TreeGrafter"/>
</dbReference>
<keyword evidence="9" id="KW-0067">ATP-binding</keyword>
<dbReference type="UniPathway" id="UPA00109">
    <property type="reaction ID" value="UER00182"/>
</dbReference>
<evidence type="ECO:0000256" key="4">
    <source>
        <dbReference type="ARBA" id="ARBA00022533"/>
    </source>
</evidence>
<dbReference type="GO" id="GO:0016208">
    <property type="term" value="F:AMP binding"/>
    <property type="evidence" value="ECO:0007669"/>
    <property type="project" value="TreeGrafter"/>
</dbReference>
<keyword evidence="5" id="KW-0808">Transferase</keyword>
<dbReference type="CTD" id="5214"/>
<evidence type="ECO:0000256" key="11">
    <source>
        <dbReference type="ARBA" id="ARBA00023152"/>
    </source>
</evidence>
<keyword evidence="4" id="KW-0021">Allosteric enzyme</keyword>
<dbReference type="NCBIfam" id="TIGR02478">
    <property type="entry name" value="6PF1K_euk"/>
    <property type="match status" value="1"/>
</dbReference>
<dbReference type="GO" id="GO:0046872">
    <property type="term" value="F:metal ion binding"/>
    <property type="evidence" value="ECO:0007669"/>
    <property type="project" value="UniProtKB-KW"/>
</dbReference>